<organism evidence="2 4">
    <name type="scientific">Devosia psychrophila</name>
    <dbReference type="NCBI Taxonomy" id="728005"/>
    <lineage>
        <taxon>Bacteria</taxon>
        <taxon>Pseudomonadati</taxon>
        <taxon>Pseudomonadota</taxon>
        <taxon>Alphaproteobacteria</taxon>
        <taxon>Hyphomicrobiales</taxon>
        <taxon>Devosiaceae</taxon>
        <taxon>Devosia</taxon>
    </lineage>
</organism>
<evidence type="ECO:0000313" key="1">
    <source>
        <dbReference type="EMBL" id="KKC33993.1"/>
    </source>
</evidence>
<proteinExistence type="predicted"/>
<dbReference type="STRING" id="728005.SAMN04488059_15313"/>
<reference evidence="2 4" key="2">
    <citation type="submission" date="2016-10" db="EMBL/GenBank/DDBJ databases">
        <authorList>
            <person name="de Groot N.N."/>
        </authorList>
    </citation>
    <scope>NUCLEOTIDE SEQUENCE [LARGE SCALE GENOMIC DNA]</scope>
    <source>
        <strain evidence="2 4">CGMCC 1.10210</strain>
    </source>
</reference>
<keyword evidence="3" id="KW-1185">Reference proteome</keyword>
<evidence type="ECO:0000313" key="4">
    <source>
        <dbReference type="Proteomes" id="UP000182258"/>
    </source>
</evidence>
<sequence length="123" mass="13275">MTSQPRKPRIAMAVFHDTQDMFGTIEGLEKAGCDRSNMMGITGRSNVELVVGFGLHAGLPEHLGAFVQVMTEPAAIELQTSLARGNLILIVPIPDMATELTVSRLLLEAPATSVQLHDLDHSQ</sequence>
<accession>A0A0F5PZA8</accession>
<evidence type="ECO:0000313" key="2">
    <source>
        <dbReference type="EMBL" id="SFD40533.1"/>
    </source>
</evidence>
<name>A0A0F5PZA8_9HYPH</name>
<dbReference type="AlphaFoldDB" id="A0A0F5PZA8"/>
<evidence type="ECO:0008006" key="5">
    <source>
        <dbReference type="Google" id="ProtNLM"/>
    </source>
</evidence>
<dbReference type="EMBL" id="FOMB01000053">
    <property type="protein sequence ID" value="SFD40533.1"/>
    <property type="molecule type" value="Genomic_DNA"/>
</dbReference>
<dbReference type="PATRIC" id="fig|728005.3.peg.3506"/>
<evidence type="ECO:0000313" key="3">
    <source>
        <dbReference type="Proteomes" id="UP000033519"/>
    </source>
</evidence>
<gene>
    <name evidence="2" type="ORF">SAMN04488059_15313</name>
    <name evidence="1" type="ORF">WH91_05450</name>
</gene>
<protein>
    <recommendedName>
        <fullName evidence="5">Nitrogen regulatory protein P-II</fullName>
    </recommendedName>
</protein>
<reference evidence="1 3" key="1">
    <citation type="submission" date="2015-03" db="EMBL/GenBank/DDBJ databases">
        <authorList>
            <person name="Lepp D."/>
            <person name="Hassan Y.I."/>
            <person name="Li X.-Z."/>
            <person name="Zhou T."/>
        </authorList>
    </citation>
    <scope>NUCLEOTIDE SEQUENCE [LARGE SCALE GENOMIC DNA]</scope>
    <source>
        <strain evidence="1 3">Cr7-05</strain>
    </source>
</reference>
<dbReference type="Proteomes" id="UP000033519">
    <property type="component" value="Unassembled WGS sequence"/>
</dbReference>
<dbReference type="RefSeq" id="WP_074797886.1">
    <property type="nucleotide sequence ID" value="NZ_FOMB01000053.1"/>
</dbReference>
<dbReference type="EMBL" id="LAPV01000066">
    <property type="protein sequence ID" value="KKC33993.1"/>
    <property type="molecule type" value="Genomic_DNA"/>
</dbReference>
<dbReference type="Proteomes" id="UP000182258">
    <property type="component" value="Unassembled WGS sequence"/>
</dbReference>